<feature type="domain" description="MARVEL" evidence="6">
    <location>
        <begin position="30"/>
        <end position="145"/>
    </location>
</feature>
<evidence type="ECO:0000256" key="1">
    <source>
        <dbReference type="ARBA" id="ARBA00004141"/>
    </source>
</evidence>
<keyword evidence="3 5" id="KW-1133">Transmembrane helix</keyword>
<accession>A0A7S3XB33</accession>
<feature type="transmembrane region" description="Helical" evidence="5">
    <location>
        <begin position="91"/>
        <end position="112"/>
    </location>
</feature>
<reference evidence="7" key="1">
    <citation type="submission" date="2021-01" db="EMBL/GenBank/DDBJ databases">
        <authorList>
            <person name="Corre E."/>
            <person name="Pelletier E."/>
            <person name="Niang G."/>
            <person name="Scheremetjew M."/>
            <person name="Finn R."/>
            <person name="Kale V."/>
            <person name="Holt S."/>
            <person name="Cochrane G."/>
            <person name="Meng A."/>
            <person name="Brown T."/>
            <person name="Cohen L."/>
        </authorList>
    </citation>
    <scope>NUCLEOTIDE SEQUENCE</scope>
    <source>
        <strain evidence="7">CCMP1897</strain>
    </source>
</reference>
<evidence type="ECO:0000256" key="3">
    <source>
        <dbReference type="ARBA" id="ARBA00022989"/>
    </source>
</evidence>
<feature type="transmembrane region" description="Helical" evidence="5">
    <location>
        <begin position="124"/>
        <end position="148"/>
    </location>
</feature>
<protein>
    <recommendedName>
        <fullName evidence="6">MARVEL domain-containing protein</fullName>
    </recommendedName>
</protein>
<dbReference type="InterPro" id="IPR008253">
    <property type="entry name" value="Marvel"/>
</dbReference>
<proteinExistence type="predicted"/>
<dbReference type="GO" id="GO:0016020">
    <property type="term" value="C:membrane"/>
    <property type="evidence" value="ECO:0007669"/>
    <property type="project" value="UniProtKB-SubCell"/>
</dbReference>
<sequence length="174" mass="18543">MDYGSSAAVNIGSNATMPESKGTSSTGWSSIFFRFLQFLFSMIAFALVASADKFEHAALGYLVAAGVIDFVYALVQIIFEFVGSPSVQLDVGLEFFMNILLLSSAAAAAAAHDEFNNMSGGKEGRVIAGVVFQFFAWVVSTIMFWIMIGPSVASFGGEVAESGRKPSALTYRLS</sequence>
<dbReference type="AlphaFoldDB" id="A0A7S3XB33"/>
<keyword evidence="4 5" id="KW-0472">Membrane</keyword>
<comment type="subcellular location">
    <subcellularLocation>
        <location evidence="1">Membrane</location>
        <topology evidence="1">Multi-pass membrane protein</topology>
    </subcellularLocation>
</comment>
<evidence type="ECO:0000313" key="7">
    <source>
        <dbReference type="EMBL" id="CAE0607172.1"/>
    </source>
</evidence>
<evidence type="ECO:0000259" key="6">
    <source>
        <dbReference type="Pfam" id="PF01284"/>
    </source>
</evidence>
<feature type="transmembrane region" description="Helical" evidence="5">
    <location>
        <begin position="31"/>
        <end position="51"/>
    </location>
</feature>
<organism evidence="7">
    <name type="scientific">Picocystis salinarum</name>
    <dbReference type="NCBI Taxonomy" id="88271"/>
    <lineage>
        <taxon>Eukaryota</taxon>
        <taxon>Viridiplantae</taxon>
        <taxon>Chlorophyta</taxon>
        <taxon>Picocystophyceae</taxon>
        <taxon>Picocystales</taxon>
        <taxon>Picocystaceae</taxon>
        <taxon>Picocystis</taxon>
    </lineage>
</organism>
<evidence type="ECO:0000256" key="2">
    <source>
        <dbReference type="ARBA" id="ARBA00022692"/>
    </source>
</evidence>
<gene>
    <name evidence="7" type="ORF">PSAL00342_LOCUS989</name>
</gene>
<keyword evidence="2 5" id="KW-0812">Transmembrane</keyword>
<feature type="transmembrane region" description="Helical" evidence="5">
    <location>
        <begin position="58"/>
        <end position="79"/>
    </location>
</feature>
<dbReference type="EMBL" id="HBIS01001141">
    <property type="protein sequence ID" value="CAE0607172.1"/>
    <property type="molecule type" value="Transcribed_RNA"/>
</dbReference>
<evidence type="ECO:0000256" key="4">
    <source>
        <dbReference type="ARBA" id="ARBA00023136"/>
    </source>
</evidence>
<dbReference type="Pfam" id="PF01284">
    <property type="entry name" value="MARVEL"/>
    <property type="match status" value="1"/>
</dbReference>
<evidence type="ECO:0000256" key="5">
    <source>
        <dbReference type="SAM" id="Phobius"/>
    </source>
</evidence>
<name>A0A7S3XB33_9CHLO</name>